<dbReference type="Proteomes" id="UP001153954">
    <property type="component" value="Unassembled WGS sequence"/>
</dbReference>
<gene>
    <name evidence="2" type="ORF">EEDITHA_LOCUS14132</name>
</gene>
<feature type="region of interest" description="Disordered" evidence="1">
    <location>
        <begin position="1014"/>
        <end position="1036"/>
    </location>
</feature>
<feature type="region of interest" description="Disordered" evidence="1">
    <location>
        <begin position="4223"/>
        <end position="4242"/>
    </location>
</feature>
<feature type="region of interest" description="Disordered" evidence="1">
    <location>
        <begin position="4049"/>
        <end position="4068"/>
    </location>
</feature>
<feature type="region of interest" description="Disordered" evidence="1">
    <location>
        <begin position="4960"/>
        <end position="5020"/>
    </location>
</feature>
<feature type="compositionally biased region" description="Polar residues" evidence="1">
    <location>
        <begin position="4052"/>
        <end position="4068"/>
    </location>
</feature>
<sequence>MTSTNDGKDVKSNQTSGQKGKTYYIELFKSLEARLSAECTGEQRTRLVCEAWRRVHSLSQHSAPNTHPLLLNWLQQHTSHTILQSEWQSPKSKDQHTWLEEAINTFIEECQVTRDAPSWESQLLHRAQWFKTILSNPWGHPVLKALLDSRGTQPTHNEVLEWLKEERAAMFVTRLRQLAASKCDDLALLLASAVMSLARDCTTVLSDIEQAADLKDVTEQPEASKSELSFVDILSKEADFTADVWELLTDIEFVLLHKGQSRSRCIELAKQTPLRNGYQLVERLHRRLEMSPRDKKLWKNAKDVATLIAQVVIARCMVVPTCSGIAKVALYGCARSLVRLLPVDKLPTVAAALAAPAATSRHLHMLAKAVHEECKDERKSFVCELYVRAITAGMNELERLKLKTEKESEARLTEETLSTWFIQLGTLLSASSRMNCECVLTAFSVHPSPFMYEEIKAAPPLTPIHKDIQEPRLETNSEFGSWATDSRTQTNLVKTSETLNLKQTQKQANVLSTAIFAEGEALGLGAELCQDLASLISGPRVKTLSWDMDRELLLENCRTYMERTHGGTRALMTELKYLNLDPRSFQHLPEEVDNENDAFYGIEKGYEHLVEFQEPEEIWQDALLDEKEKSDSAHSIEELPIVIPRRKKKSKKLKYSSDETDPLSFGDHAESSEKKERPHSKERSKERKQRKDKNKIKEEPTKETEQSIEQGQLITEKINDVRKKEKKKERKERKKREKTEKKQSVTKQQKPPQSGPLSRLVGMKVARISDINKQLKKSEPDTNVVNNLCITDSDYDSQGKSSINSEGNDTDVLFDGLFSMDEIKSPEKSTIENTQRTNTIPNIEELRVSNGIIVNNSLGVPAMSLHATQTQNIQPNVNPNPMCTVQTNANNDVREEVKRSIKKLIEFRRNKNSSEVSTKLDAPILKSNFVPHKPASENETDFNIPKVYLNKKAVKQLNALKDEVDIILRNCGNKGNFIKHSTVRNEPLKLNNTTNKMNHEQTIDKVINRDNVQASSSVRNYQQPLNKTTDPSDLKTSKASLIRNIESPSQIQYKEFLKQKSHNTIKKHHKVSNVIDTSSQKQSQNVREPPKQVANSRPKLNNLNLTPEIIQRDFTKQPLTIKSQILQTDSDNINVPDLSLVKPRQSSTKCLQNVPCQSITNVTVTPLLPTQNHFESFLRELQETINAGASKEKPETKLPVSDKNNYPKQIIQQKKVDNAPNTFSRLSYLHKNKQNDGKNKVTVDQIKPLPNSSTVDKPNLGFNIDKVNHLLQSKSEIVISRIDKPKIDSNDNTKLIVQKTQNFKCSPSIKTNPSCLNNQYPMISNMLMSKSKSYSVKAPNDNENRNIQQKNTVTPITHSITSSYPSEKDHHDLLLLLRQQSKMNSLRKQHKTETPKTNTNNSSTMDTSIKSTVKSNNNDIHPKESHNANEMVPNLGISNTLTDLSSLVKVPDKKSSLSEPKKGRNIKGCTKNPKQTVKSNETSDWESVMNALLAQKTPSRGPNALDIALKKNSFGKRPSNNLENQSIKTTFTRNDVTFEHSKTTSIDNVNLKKCPIKSNSPAVSSGNTIMSNTHAIQPQLKQKQEKKISCKNKNIELGKNSPLDLIEKRFTDVIQNTNDPFISGIPNSDYDLLEELMDDDLRKEIGELMSDEEAYGTLVQTSKSKNALNDKPTNSFLNKHPNQKMNSITTRKTATADSCQKLDLFQNKNIILPPELTKDVSLKCNKLSKPVLQMKSNTSTRNSDNANKKSRIISNELITSPIISQLKLSNNVQQLKTLTPENNSLNTNVVRNTMATSSIRPSVCIKSKIDDLPVKEIQKTNTENLLNNKNIVLDQTRVILTVPQRNVTPNVMLIGNELICDAFSTVKTDQSNRNTYVSVNQAPNLTLYSTTQFVAPCVNPVVIEHSSTLPVVQTVSPNISMILSSNTPLKSINSETENNSMYSKFQEENKVKAGNCHGSELKLEVPNSKSENSENNIVASNIFCGTPENNKNPVCPNIVENSTDLTCDMLKVKNESSNQKILSDSVLSKRHNTKLSTKEVPNSKSENSENNIVASNIFCGTPENNKNPVCPNSVENSTDLTCDMLKVKNESSNQKILSDSVQSKRHNTKLSTKELTQVSKIDSDFNAMQEISEKNKSFKLEKKIEKEIPNEQEKPSFLGPVSELKTCQENNQVVKTKYEKEERDRLQNKRMQIINRQNKHHIYDKPIALSFKSKISTDEVLKSNEKQEDNLLKNNIRENKKMSSENIDHHKNDDEKTNTNKKETPQENENLNICENLCQKLSGSSINENSAVSPSRRISLRPPNVLNDSTILMSPKRKTVGMKPKVRPKSQSLLKKRLPILKPVVTKALKKIPVKSKIIKSPKQFEKQIKHKIKLKKINVSNLETEVNTTQSNIDNTSLDRTIEKMNYTCVDIEEQITSAIIPNIFKEKRNNKNMSENELSTTEYLSAHMDKDAIESNLQGHVQTTTKIMKPLNNGKEKSVEKKECEVNTIDTNKNKLCSVNKDVTGVTEKTICVKDVSKKSEKLHQTIDKPNENSEIQTGILCNESNSYQSITHEKILQYKDKVILEEIPNNNNDPLKKIVRIKLPNGNTFKATISGKLNMNVDSLFEDPTIKSLLWKNINNNTKCTLNIKQIAIKTANKCETVLTKVHDISYVRSPVVNAETINLISDDEDSVQTFKTEFGNYDIAFMNPDLFYQHQKRLSQKCTVRLERCPTLSKIANQGHLTKLYEDDKDINCYTSLQPTSLQENETDFIEIDDSSNESEITNIVPSADYDIIKLTENFDEEVDKNKLKNDFVQVAVDNVLQKNITTDGNDEEKSKQCLLRIEKCDELVKKMEIQKNMCFVSLVRCDDTLKNHEKNSHLLSNCSNSKEKSEYVRDSLEESLSLSDEHCNRGSTLKRSESLSILSDFMVSDGSKSIQGSPQTGNHESLSIISTLFGVLPQTFHKCNADWLMTKCDLHHYHKNAHPRSETEDENMKYDDTSTDCDSDIEICTHTCVPNIEEDNTCIPEQIKYEVPSLVKLIVNYFVNNSNLIENLRSIPHNADIQPIASSSPLKRKLMDVVDNKNRSKVLKIDNFLPELQSSDDTVAISSHNEKDPLEESLSFMEIVEDTEFQHYDVIVNSEGIDENMLKSNDEILTSNEKNKKVNSTTFDDEVIISSHELNVDECSNDSVLNISNISCGKNSSQCFQKVMETCLTVNEPTQIELSNKKPDEQIECHIESKLTSFFTDNGIETRIDLTNCPADEDKIEVIIPLEKIDDENIQSSPLNSTNLRYSCLSEEPSSDKIIETNLNKYEVNNFQECDLNTNINVKKEEIFIKESDSNSVNKSNSETIISNKILDDIIQNKKSEILCDKDNLQKQKDQEYTLNENKGKECENMILENKNNDVIIDKELKQNIDIKQIYTKPSVDCKSLQNKLITKSLNDNALQKNVTLVYKGESNVVLKGSIYEDPVVGTCYVFPILNKTSYDGEITCSNICDEKTINVIQALKNKVFEDQNDECNEKDNSNNFDVVVPKITYSRQRISDTKQNAEKIKRKTLKRKSEASDNKLNEKRYRKGKNIDYPKITVTAMTESAYSKEYKRLINYCSSIKFSFSRPFHKEYIDVSSVLKCWPIRETTNHICDLADDKSVLFLDENIEKEGPYDPLQQTLAEEISSNYVERQSSCDQINENNFSMGFGEGSGRVINISEDGDNISKFSAATLSDVKQSQPFLLSEDYEDYDKCGEICKFNKDQFDIFKRYVSYIQLRDKVRSFFKKTTLELNYHWLKDNIKNKYKMSVYNNKSKNDFPYELVSPDFIEPAPVEAVVQVVQVGQLPVSAAAQNPVTCDPRVTQVTDASPSQCSVENSPQDDSQSPIKTEYTELTTADLSLPIVQEYERHMKSQESSKVPICNENIPVEMEVTEEAKHEELPNIKNEPNDYNDNDDLQSLVNKHINNVEYSYDSNGNNSSLEGQSNNDIFETLEKHNAEFIAQQKQQNGSAEKTDQIAHAMNAAGITTTPEIISNERGLVNIMSPKIGPDTNNQVPQSNNYPKPAINAMSLQQALAQILPPPLNQTNSQDNNQTATNSSATSQVLHIVQGKNTNGNQITLVDNTQNSVINNPNTPVLHIVQNKGVSNNSTSNANNGQHTASYAGLSLVETGLQQGNNQLLHIVNTGNQKSPATGQLLKRVNLLTNLSNVQGTNDQKMVQFLCKAADGKSIQLNASHQRSMVLRLQPIESSNIQVNQKTDTQDLSPSGNTNITPSNKECINAQHEIKSRSVYEENYAKFIQSSTNKSLPEKSTSLPKFNQAFGKQVFQDGNQKSNDINSNTSHLSSVTLNSESSECQPSDTALNLDHMRQINSPPLLLRKTTPQTTQAPSAQTNLMQQIKQTISPMNIQTMHGGVIYTRQIPVNIGGGQTINLITVPSTELIDENNQKPQNDVKFVNQNEIDSPIIKIVPQNQTPNTDSNSDESISHVPASNESSQNAPSQHQPVLTQMRIKLPMLSKAPQMVSGTRVVRPSFFQIQRNVIGGANQPVYQQLVLTAAPPLGQHTIRLPQTQTARQVKINPESQSSTESQMSSSTLEQLREFDMVLEQVKERSTVQPNTNVNNTYTKLNTSTSETIDTTSITSTVTESTQQVLYSIGSNQSVNVAYVSRKPNTTPPTQSAFVRSPDSSGIIESPSSSTQVQIPHTVTSETTSSESTTQPNQQKAAKVGSKSKSRPKSSHPPNSLKINTVPPKTSTQKPLEDEQTTQRILYILAEYKEQVENSPDKDKPAPRRRSNPPSNPSGSSKRKKSSSSSRRPGGRDMSPVHGDETCRTMGSEDSSCGTSQGDCNENCLETHSPQDSPRKIVRKLTFENETNRPRPQPQRNVIVADGQTITVARGTAGKPTTAVLMPANYILPVSMVKGGQQIAIVTNRGPKLLTVGGGEGGATNALLLQRLIGPAGLKPVLARPGVRHVRLPTAALHNLQAFNLATATTVQPPDSTASPAPAPTPPELIETRAASSPWTDRESQDVKPERGSSPEDSEPWNLPSSADPHDYTYEETVRTDNMDRTVLDAIPDRYSPEMEAQRIFDKMFDVDSKRSYIVDSQDDTSRCAYDIDASDSDDKAYHQVVHRKDGSSHRQHRLTHVSAAALRHKYAILEHELRLQKSLSEECEDLGVDSPSASELFPEAELLFAASPAHDAPQHSHTPQPTILNQSGIPQPDIDDQIATDRLLHQDVTDDQQDLGVTLGLDEGIVTVSEDGMQATIALDQEEFARSHPNTTFHSEPTDEGEVQPFTITGLKGRHITSTIFHAGRAPATVLVTAPQTTVISQATPDNANNANNNLKFANINQIINSSSVTHGNLNLSSVLVKDDGLTKFDSILTDSRELHLSNTASAIVHSTGNATQVIRRVCYEEDKRDTRFLMDEPEALIAGDDAKMIAEDSSRDATLESIAGDVDDDNSSPERHAELFWESNSERSESRRPLESSSDSEKCCKSPSYDETNSTDSSGVGTHMRLDSVIKDARGIERSGSADGSSADDTHPPLRTYPAKRMYHTIDGEIERSMSGKTRAGFQEERSESLEVRRRASNRGVVKRGCHCCNGSPAPPKPKKPRQKKPTMDFTSN</sequence>
<accession>A0AAU9ULW7</accession>
<feature type="region of interest" description="Disordered" evidence="1">
    <location>
        <begin position="1384"/>
        <end position="1408"/>
    </location>
</feature>
<feature type="compositionally biased region" description="Polar residues" evidence="1">
    <location>
        <begin position="4437"/>
        <end position="4471"/>
    </location>
</feature>
<feature type="compositionally biased region" description="Polar residues" evidence="1">
    <location>
        <begin position="4636"/>
        <end position="4647"/>
    </location>
</feature>
<keyword evidence="3" id="KW-1185">Reference proteome</keyword>
<feature type="compositionally biased region" description="Polar residues" evidence="1">
    <location>
        <begin position="5464"/>
        <end position="5475"/>
    </location>
</feature>
<feature type="compositionally biased region" description="Polar residues" evidence="1">
    <location>
        <begin position="4801"/>
        <end position="4811"/>
    </location>
</feature>
<feature type="compositionally biased region" description="Basic and acidic residues" evidence="1">
    <location>
        <begin position="695"/>
        <end position="705"/>
    </location>
</feature>
<comment type="caution">
    <text evidence="2">The sequence shown here is derived from an EMBL/GenBank/DDBJ whole genome shotgun (WGS) entry which is preliminary data.</text>
</comment>
<reference evidence="2" key="1">
    <citation type="submission" date="2022-03" db="EMBL/GenBank/DDBJ databases">
        <authorList>
            <person name="Tunstrom K."/>
        </authorList>
    </citation>
    <scope>NUCLEOTIDE SEQUENCE</scope>
</reference>
<feature type="compositionally biased region" description="Basic and acidic residues" evidence="1">
    <location>
        <begin position="4989"/>
        <end position="5003"/>
    </location>
</feature>
<feature type="compositionally biased region" description="Basic and acidic residues" evidence="1">
    <location>
        <begin position="1451"/>
        <end position="1462"/>
    </location>
</feature>
<feature type="region of interest" description="Disordered" evidence="1">
    <location>
        <begin position="1451"/>
        <end position="1483"/>
    </location>
</feature>
<feature type="region of interest" description="Disordered" evidence="1">
    <location>
        <begin position="5492"/>
        <end position="5513"/>
    </location>
</feature>
<protein>
    <submittedName>
        <fullName evidence="2">Uncharacterized protein</fullName>
    </submittedName>
</protein>
<feature type="compositionally biased region" description="Basic residues" evidence="1">
    <location>
        <begin position="724"/>
        <end position="736"/>
    </location>
</feature>
<feature type="region of interest" description="Disordered" evidence="1">
    <location>
        <begin position="2288"/>
        <end position="2309"/>
    </location>
</feature>
<evidence type="ECO:0000256" key="1">
    <source>
        <dbReference type="SAM" id="MobiDB-lite"/>
    </source>
</evidence>
<feature type="compositionally biased region" description="Polar residues" evidence="1">
    <location>
        <begin position="745"/>
        <end position="756"/>
    </location>
</feature>
<feature type="compositionally biased region" description="Polar residues" evidence="1">
    <location>
        <begin position="1472"/>
        <end position="1482"/>
    </location>
</feature>
<feature type="compositionally biased region" description="Polar residues" evidence="1">
    <location>
        <begin position="1074"/>
        <end position="1086"/>
    </location>
</feature>
<feature type="region of interest" description="Disordered" evidence="1">
    <location>
        <begin position="2229"/>
        <end position="2266"/>
    </location>
</feature>
<feature type="compositionally biased region" description="Basic and acidic residues" evidence="1">
    <location>
        <begin position="667"/>
        <end position="685"/>
    </location>
</feature>
<feature type="compositionally biased region" description="Low complexity" evidence="1">
    <location>
        <begin position="1397"/>
        <end position="1408"/>
    </location>
</feature>
<feature type="compositionally biased region" description="Polar residues" evidence="1">
    <location>
        <begin position="1014"/>
        <end position="1029"/>
    </location>
</feature>
<feature type="region of interest" description="Disordered" evidence="1">
    <location>
        <begin position="4539"/>
        <end position="4562"/>
    </location>
</feature>
<organism evidence="2 3">
    <name type="scientific">Euphydryas editha</name>
    <name type="common">Edith's checkerspot</name>
    <dbReference type="NCBI Taxonomy" id="104508"/>
    <lineage>
        <taxon>Eukaryota</taxon>
        <taxon>Metazoa</taxon>
        <taxon>Ecdysozoa</taxon>
        <taxon>Arthropoda</taxon>
        <taxon>Hexapoda</taxon>
        <taxon>Insecta</taxon>
        <taxon>Pterygota</taxon>
        <taxon>Neoptera</taxon>
        <taxon>Endopterygota</taxon>
        <taxon>Lepidoptera</taxon>
        <taxon>Glossata</taxon>
        <taxon>Ditrysia</taxon>
        <taxon>Papilionoidea</taxon>
        <taxon>Nymphalidae</taxon>
        <taxon>Nymphalinae</taxon>
        <taxon>Euphydryas</taxon>
    </lineage>
</organism>
<feature type="region of interest" description="Disordered" evidence="1">
    <location>
        <begin position="5530"/>
        <end position="5588"/>
    </location>
</feature>
<proteinExistence type="predicted"/>
<name>A0AAU9ULW7_EUPED</name>
<evidence type="ECO:0000313" key="3">
    <source>
        <dbReference type="Proteomes" id="UP001153954"/>
    </source>
</evidence>
<feature type="region of interest" description="Disordered" evidence="1">
    <location>
        <begin position="1072"/>
        <end position="1099"/>
    </location>
</feature>
<feature type="compositionally biased region" description="Polar residues" evidence="1">
    <location>
        <begin position="4710"/>
        <end position="4723"/>
    </location>
</feature>
<feature type="compositionally biased region" description="Basic and acidic residues" evidence="1">
    <location>
        <begin position="2229"/>
        <end position="2265"/>
    </location>
</feature>
<evidence type="ECO:0000313" key="2">
    <source>
        <dbReference type="EMBL" id="CAH2099092.1"/>
    </source>
</evidence>
<feature type="compositionally biased region" description="Basic and acidic residues" evidence="1">
    <location>
        <begin position="5537"/>
        <end position="5549"/>
    </location>
</feature>
<feature type="region of interest" description="Disordered" evidence="1">
    <location>
        <begin position="4634"/>
        <end position="4811"/>
    </location>
</feature>
<feature type="compositionally biased region" description="Low complexity" evidence="1">
    <location>
        <begin position="4650"/>
        <end position="4663"/>
    </location>
</feature>
<feature type="region of interest" description="Disordered" evidence="1">
    <location>
        <begin position="647"/>
        <end position="761"/>
    </location>
</feature>
<feature type="compositionally biased region" description="Low complexity" evidence="1">
    <location>
        <begin position="4673"/>
        <end position="4683"/>
    </location>
</feature>
<feature type="compositionally biased region" description="Basic residues" evidence="1">
    <location>
        <begin position="5550"/>
        <end position="5561"/>
    </location>
</feature>
<feature type="region of interest" description="Disordered" evidence="1">
    <location>
        <begin position="3831"/>
        <end position="3854"/>
    </location>
</feature>
<dbReference type="EMBL" id="CAKOGL010000021">
    <property type="protein sequence ID" value="CAH2099092.1"/>
    <property type="molecule type" value="Genomic_DNA"/>
</dbReference>
<feature type="region of interest" description="Disordered" evidence="1">
    <location>
        <begin position="5418"/>
        <end position="5478"/>
    </location>
</feature>
<feature type="compositionally biased region" description="Basic and acidic residues" evidence="1">
    <location>
        <begin position="5427"/>
        <end position="5459"/>
    </location>
</feature>
<feature type="compositionally biased region" description="Low complexity" evidence="1">
    <location>
        <begin position="4548"/>
        <end position="4562"/>
    </location>
</feature>
<feature type="compositionally biased region" description="Basic and acidic residues" evidence="1">
    <location>
        <begin position="4740"/>
        <end position="4755"/>
    </location>
</feature>
<feature type="region of interest" description="Disordered" evidence="1">
    <location>
        <begin position="4431"/>
        <end position="4471"/>
    </location>
</feature>